<dbReference type="PROSITE" id="PS00061">
    <property type="entry name" value="ADH_SHORT"/>
    <property type="match status" value="1"/>
</dbReference>
<keyword evidence="4" id="KW-0521">NADP</keyword>
<evidence type="ECO:0000256" key="11">
    <source>
        <dbReference type="ARBA" id="ARBA00082544"/>
    </source>
</evidence>
<dbReference type="AlphaFoldDB" id="A0A0P1BJW0"/>
<accession>A0A0P1BJW0</accession>
<name>A0A0P1BJW0_9BASI</name>
<evidence type="ECO:0000256" key="2">
    <source>
        <dbReference type="ARBA" id="ARBA00006484"/>
    </source>
</evidence>
<dbReference type="PRINTS" id="PR00081">
    <property type="entry name" value="GDHRDH"/>
</dbReference>
<reference evidence="13 14" key="1">
    <citation type="submission" date="2014-09" db="EMBL/GenBank/DDBJ databases">
        <authorList>
            <person name="Magalhaes I.L.F."/>
            <person name="Oliveira U."/>
            <person name="Santos F.R."/>
            <person name="Vidigal T.H.D.A."/>
            <person name="Brescovit A.D."/>
            <person name="Santos A.J."/>
        </authorList>
    </citation>
    <scope>NUCLEOTIDE SEQUENCE [LARGE SCALE GENOMIC DNA]</scope>
</reference>
<dbReference type="InterPro" id="IPR036291">
    <property type="entry name" value="NAD(P)-bd_dom_sf"/>
</dbReference>
<dbReference type="PRINTS" id="PR00080">
    <property type="entry name" value="SDRFAMILY"/>
</dbReference>
<dbReference type="EMBL" id="CCYA01000318">
    <property type="protein sequence ID" value="CEH16667.1"/>
    <property type="molecule type" value="Genomic_DNA"/>
</dbReference>
<comment type="similarity">
    <text evidence="2 12">Belongs to the short-chain dehydrogenases/reductases (SDR) family.</text>
</comment>
<keyword evidence="5" id="KW-1133">Transmembrane helix</keyword>
<protein>
    <recommendedName>
        <fullName evidence="10">Short-chain dehydrogenase/reductase 3</fullName>
    </recommendedName>
    <alternativeName>
        <fullName evidence="11">Retinal short-chain dehydrogenase/reductase 1</fullName>
    </alternativeName>
</protein>
<sequence>MTVIKATLAAALLIHNRLGGRAPLHGTLPERLVVILRSRKLAIALLFYLIAQINTWLDRVYLGYGRRVKDAYHWPQEIAVVTGGSGGLGRRIASGLAAKGTRVAVLDIAAPEDGAWPSSLASRIQYYKTDLTDANAIKTVAEEIRSAWGHPTILVNNAGVANAGQSLLHAEPSRTKLTLEVNLLASFYTIHEFLPDMVKHDHGHVVNVASAASFISGVKAADYAASKAGLLALNETLRIELQTIFKAPSVLTTIVHPGFIRTPMTKELFKSQSDFLEADEVVHAVVSQVHQQRSANLFLPNAGVRFGATFRAFPTWLQDHLRLQISRGLLKRSRLTVTWPPDEAK</sequence>
<keyword evidence="8" id="KW-0472">Membrane</keyword>
<dbReference type="STRING" id="401625.A0A0P1BJW0"/>
<evidence type="ECO:0000256" key="3">
    <source>
        <dbReference type="ARBA" id="ARBA00022692"/>
    </source>
</evidence>
<evidence type="ECO:0000256" key="8">
    <source>
        <dbReference type="ARBA" id="ARBA00023136"/>
    </source>
</evidence>
<dbReference type="GO" id="GO:0052650">
    <property type="term" value="F:all-trans-retinol dehydrogenase (NADP+) activity"/>
    <property type="evidence" value="ECO:0007669"/>
    <property type="project" value="UniProtKB-ARBA"/>
</dbReference>
<keyword evidence="6" id="KW-0560">Oxidoreductase</keyword>
<keyword evidence="3" id="KW-0812">Transmembrane</keyword>
<organism evidence="13 14">
    <name type="scientific">Ceraceosorus bombacis</name>
    <dbReference type="NCBI Taxonomy" id="401625"/>
    <lineage>
        <taxon>Eukaryota</taxon>
        <taxon>Fungi</taxon>
        <taxon>Dikarya</taxon>
        <taxon>Basidiomycota</taxon>
        <taxon>Ustilaginomycotina</taxon>
        <taxon>Exobasidiomycetes</taxon>
        <taxon>Ceraceosorales</taxon>
        <taxon>Ceraceosoraceae</taxon>
        <taxon>Ceraceosorus</taxon>
    </lineage>
</organism>
<evidence type="ECO:0000256" key="1">
    <source>
        <dbReference type="ARBA" id="ARBA00004141"/>
    </source>
</evidence>
<evidence type="ECO:0000256" key="7">
    <source>
        <dbReference type="ARBA" id="ARBA00023098"/>
    </source>
</evidence>
<keyword evidence="14" id="KW-1185">Reference proteome</keyword>
<dbReference type="PANTHER" id="PTHR24322:SF736">
    <property type="entry name" value="RETINOL DEHYDROGENASE 10"/>
    <property type="match status" value="1"/>
</dbReference>
<comment type="function">
    <text evidence="9">Catalyzes the reduction of all-trans-retinal to all-trans-retinol in the presence of NADPH.</text>
</comment>
<dbReference type="InterPro" id="IPR020904">
    <property type="entry name" value="Sc_DH/Rdtase_CS"/>
</dbReference>
<dbReference type="Gene3D" id="3.40.50.720">
    <property type="entry name" value="NAD(P)-binding Rossmann-like Domain"/>
    <property type="match status" value="1"/>
</dbReference>
<evidence type="ECO:0000256" key="10">
    <source>
        <dbReference type="ARBA" id="ARBA00068717"/>
    </source>
</evidence>
<evidence type="ECO:0000256" key="5">
    <source>
        <dbReference type="ARBA" id="ARBA00022989"/>
    </source>
</evidence>
<dbReference type="GO" id="GO:0016020">
    <property type="term" value="C:membrane"/>
    <property type="evidence" value="ECO:0007669"/>
    <property type="project" value="UniProtKB-SubCell"/>
</dbReference>
<dbReference type="FunFam" id="3.40.50.720:FF:000131">
    <property type="entry name" value="Short-chain dehydrogenase/reductase 3"/>
    <property type="match status" value="1"/>
</dbReference>
<evidence type="ECO:0000256" key="6">
    <source>
        <dbReference type="ARBA" id="ARBA00023002"/>
    </source>
</evidence>
<evidence type="ECO:0000313" key="14">
    <source>
        <dbReference type="Proteomes" id="UP000054845"/>
    </source>
</evidence>
<proteinExistence type="inferred from homology"/>
<dbReference type="Proteomes" id="UP000054845">
    <property type="component" value="Unassembled WGS sequence"/>
</dbReference>
<dbReference type="Pfam" id="PF00106">
    <property type="entry name" value="adh_short"/>
    <property type="match status" value="1"/>
</dbReference>
<dbReference type="OrthoDB" id="10253736at2759"/>
<evidence type="ECO:0000256" key="12">
    <source>
        <dbReference type="RuleBase" id="RU000363"/>
    </source>
</evidence>
<dbReference type="PANTHER" id="PTHR24322">
    <property type="entry name" value="PKSB"/>
    <property type="match status" value="1"/>
</dbReference>
<evidence type="ECO:0000256" key="9">
    <source>
        <dbReference type="ARBA" id="ARBA00059620"/>
    </source>
</evidence>
<dbReference type="SUPFAM" id="SSF51735">
    <property type="entry name" value="NAD(P)-binding Rossmann-fold domains"/>
    <property type="match status" value="1"/>
</dbReference>
<comment type="subcellular location">
    <subcellularLocation>
        <location evidence="1">Membrane</location>
        <topology evidence="1">Multi-pass membrane protein</topology>
    </subcellularLocation>
</comment>
<dbReference type="InterPro" id="IPR002347">
    <property type="entry name" value="SDR_fam"/>
</dbReference>
<evidence type="ECO:0000256" key="4">
    <source>
        <dbReference type="ARBA" id="ARBA00022857"/>
    </source>
</evidence>
<keyword evidence="7" id="KW-0443">Lipid metabolism</keyword>
<evidence type="ECO:0000313" key="13">
    <source>
        <dbReference type="EMBL" id="CEH16667.1"/>
    </source>
</evidence>